<comment type="similarity">
    <text evidence="1">Belongs to the UDP-glycosyltransferase family.</text>
</comment>
<dbReference type="EMBL" id="WNTK01000007">
    <property type="protein sequence ID" value="KAG9480648.1"/>
    <property type="molecule type" value="Genomic_DNA"/>
</dbReference>
<proteinExistence type="inferred from homology"/>
<dbReference type="Gene3D" id="3.40.50.2000">
    <property type="entry name" value="Glycogen Phosphorylase B"/>
    <property type="match status" value="1"/>
</dbReference>
<evidence type="ECO:0000256" key="2">
    <source>
        <dbReference type="ARBA" id="ARBA00022676"/>
    </source>
</evidence>
<evidence type="ECO:0008006" key="7">
    <source>
        <dbReference type="Google" id="ProtNLM"/>
    </source>
</evidence>
<evidence type="ECO:0000313" key="6">
    <source>
        <dbReference type="Proteomes" id="UP000770717"/>
    </source>
</evidence>
<keyword evidence="6" id="KW-1185">Reference proteome</keyword>
<dbReference type="CDD" id="cd03784">
    <property type="entry name" value="GT1_Gtf-like"/>
    <property type="match status" value="1"/>
</dbReference>
<dbReference type="InterPro" id="IPR050271">
    <property type="entry name" value="UDP-glycosyltransferase"/>
</dbReference>
<keyword evidence="4" id="KW-1133">Transmembrane helix</keyword>
<dbReference type="AlphaFoldDB" id="A0A8J6K4K0"/>
<dbReference type="GO" id="GO:0015020">
    <property type="term" value="F:glucuronosyltransferase activity"/>
    <property type="evidence" value="ECO:0007669"/>
    <property type="project" value="TreeGrafter"/>
</dbReference>
<organism evidence="5 6">
    <name type="scientific">Eleutherodactylus coqui</name>
    <name type="common">Puerto Rican coqui</name>
    <dbReference type="NCBI Taxonomy" id="57060"/>
    <lineage>
        <taxon>Eukaryota</taxon>
        <taxon>Metazoa</taxon>
        <taxon>Chordata</taxon>
        <taxon>Craniata</taxon>
        <taxon>Vertebrata</taxon>
        <taxon>Euteleostomi</taxon>
        <taxon>Amphibia</taxon>
        <taxon>Batrachia</taxon>
        <taxon>Anura</taxon>
        <taxon>Neobatrachia</taxon>
        <taxon>Hyloidea</taxon>
        <taxon>Eleutherodactylidae</taxon>
        <taxon>Eleutherodactylinae</taxon>
        <taxon>Eleutherodactylus</taxon>
        <taxon>Eleutherodactylus</taxon>
    </lineage>
</organism>
<gene>
    <name evidence="5" type="ORF">GDO78_012226</name>
</gene>
<name>A0A8J6K4K0_ELECQ</name>
<keyword evidence="4" id="KW-0812">Transmembrane</keyword>
<feature type="transmembrane region" description="Helical" evidence="4">
    <location>
        <begin position="432"/>
        <end position="451"/>
    </location>
</feature>
<dbReference type="Proteomes" id="UP000770717">
    <property type="component" value="Unassembled WGS sequence"/>
</dbReference>
<keyword evidence="3" id="KW-0808">Transferase</keyword>
<dbReference type="InterPro" id="IPR002213">
    <property type="entry name" value="UDP_glucos_trans"/>
</dbReference>
<evidence type="ECO:0000313" key="5">
    <source>
        <dbReference type="EMBL" id="KAG9480648.1"/>
    </source>
</evidence>
<dbReference type="OrthoDB" id="5835829at2759"/>
<dbReference type="PANTHER" id="PTHR48043:SF140">
    <property type="entry name" value="UDP-GLUCURONOSYLTRANSFERASE 2A1"/>
    <property type="match status" value="1"/>
</dbReference>
<accession>A0A8J6K4K0</accession>
<protein>
    <recommendedName>
        <fullName evidence="7">UDP-glucuronosyltransferase</fullName>
    </recommendedName>
</protein>
<comment type="caution">
    <text evidence="5">The sequence shown here is derived from an EMBL/GenBank/DDBJ whole genome shotgun (WGS) entry which is preliminary data.</text>
</comment>
<dbReference type="PANTHER" id="PTHR48043">
    <property type="entry name" value="EG:EG0003.4 PROTEIN-RELATED"/>
    <property type="match status" value="1"/>
</dbReference>
<dbReference type="Pfam" id="PF00201">
    <property type="entry name" value="UDPGT"/>
    <property type="match status" value="3"/>
</dbReference>
<sequence length="471" mass="53809">MLSIIDQFVKLWMYEKPNMTFFQFYERFSKLVSDVNLMIKENCNSVLRNPDLMAKLKSNQYNIMISDPVTMCGDLIAVTLDIPFIYSLRFTPASAAERYCGKLPSVPSYTPAFLSELTDRMSFSERISNIISYLVQDYIFYSLWGEWDSYYSDILAFCSLKDMEKIAQSSGEHGMIVFSLGSMVKNVTDERSNVIAAALSQLPQKVIWRYSGKIPSTLGKNTVLYDWIPQNDLLGVTRSYFLGMSYYTYLAGCAQVLSLLSGAPVYLLQSSAAYRRSLPGYEIHKSHLQEAMAVIGSRTLLSQSMRHPKTKAFITHGGTNGIYEAIYHGVPMVGIPLFADQPDNIIHMKTKGMAVMLDINKMQSQDLVDAVNTVINDPSYKDNALRISQIHHDQPVKPLDRAVFWIEFVMRHKGAKHLRPAAHDLTWYQYHLLDVIGFLLVCLFIIIYIIMKIFSFCCRKCRPAKRKQKKH</sequence>
<dbReference type="SUPFAM" id="SSF53756">
    <property type="entry name" value="UDP-Glycosyltransferase/glycogen phosphorylase"/>
    <property type="match status" value="2"/>
</dbReference>
<evidence type="ECO:0000256" key="3">
    <source>
        <dbReference type="ARBA" id="ARBA00022679"/>
    </source>
</evidence>
<keyword evidence="2" id="KW-0328">Glycosyltransferase</keyword>
<evidence type="ECO:0000256" key="4">
    <source>
        <dbReference type="SAM" id="Phobius"/>
    </source>
</evidence>
<evidence type="ECO:0000256" key="1">
    <source>
        <dbReference type="ARBA" id="ARBA00009995"/>
    </source>
</evidence>
<reference evidence="5" key="1">
    <citation type="thesis" date="2020" institute="ProQuest LLC" country="789 East Eisenhower Parkway, Ann Arbor, MI, USA">
        <title>Comparative Genomics and Chromosome Evolution.</title>
        <authorList>
            <person name="Mudd A.B."/>
        </authorList>
    </citation>
    <scope>NUCLEOTIDE SEQUENCE</scope>
    <source>
        <strain evidence="5">HN-11 Male</strain>
        <tissue evidence="5">Kidney and liver</tissue>
    </source>
</reference>
<keyword evidence="4" id="KW-0472">Membrane</keyword>